<feature type="compositionally biased region" description="Low complexity" evidence="1">
    <location>
        <begin position="229"/>
        <end position="245"/>
    </location>
</feature>
<feature type="compositionally biased region" description="Low complexity" evidence="1">
    <location>
        <begin position="154"/>
        <end position="192"/>
    </location>
</feature>
<feature type="compositionally biased region" description="Basic residues" evidence="1">
    <location>
        <begin position="1"/>
        <end position="10"/>
    </location>
</feature>
<feature type="region of interest" description="Disordered" evidence="1">
    <location>
        <begin position="154"/>
        <end position="264"/>
    </location>
</feature>
<feature type="compositionally biased region" description="Low complexity" evidence="1">
    <location>
        <begin position="519"/>
        <end position="534"/>
    </location>
</feature>
<evidence type="ECO:0000313" key="4">
    <source>
        <dbReference type="Proteomes" id="UP000799640"/>
    </source>
</evidence>
<feature type="compositionally biased region" description="Basic and acidic residues" evidence="1">
    <location>
        <begin position="209"/>
        <end position="223"/>
    </location>
</feature>
<feature type="compositionally biased region" description="Low complexity" evidence="1">
    <location>
        <begin position="643"/>
        <end position="657"/>
    </location>
</feature>
<organism evidence="3 4">
    <name type="scientific">Trichodelitschia bisporula</name>
    <dbReference type="NCBI Taxonomy" id="703511"/>
    <lineage>
        <taxon>Eukaryota</taxon>
        <taxon>Fungi</taxon>
        <taxon>Dikarya</taxon>
        <taxon>Ascomycota</taxon>
        <taxon>Pezizomycotina</taxon>
        <taxon>Dothideomycetes</taxon>
        <taxon>Dothideomycetes incertae sedis</taxon>
        <taxon>Phaeotrichales</taxon>
        <taxon>Phaeotrichaceae</taxon>
        <taxon>Trichodelitschia</taxon>
    </lineage>
</organism>
<proteinExistence type="predicted"/>
<evidence type="ECO:0000256" key="1">
    <source>
        <dbReference type="SAM" id="MobiDB-lite"/>
    </source>
</evidence>
<keyword evidence="4" id="KW-1185">Reference proteome</keyword>
<protein>
    <recommendedName>
        <fullName evidence="2">Borealin N-terminal domain-containing protein</fullName>
    </recommendedName>
</protein>
<evidence type="ECO:0000313" key="3">
    <source>
        <dbReference type="EMBL" id="KAF2397413.1"/>
    </source>
</evidence>
<feature type="region of interest" description="Disordered" evidence="1">
    <location>
        <begin position="643"/>
        <end position="675"/>
    </location>
</feature>
<dbReference type="EMBL" id="ML996703">
    <property type="protein sequence ID" value="KAF2397413.1"/>
    <property type="molecule type" value="Genomic_DNA"/>
</dbReference>
<feature type="compositionally biased region" description="Low complexity" evidence="1">
    <location>
        <begin position="498"/>
        <end position="512"/>
    </location>
</feature>
<feature type="compositionally biased region" description="Polar residues" evidence="1">
    <location>
        <begin position="325"/>
        <end position="336"/>
    </location>
</feature>
<feature type="compositionally biased region" description="Polar residues" evidence="1">
    <location>
        <begin position="353"/>
        <end position="383"/>
    </location>
</feature>
<dbReference type="OrthoDB" id="2392550at2759"/>
<sequence>MPPQRTKRALHLADPTKSGMTSTGPYGVPTTPSARAAMTPTGASHMFIGRITAAQKEALIQNLDLELEERARKLRAQYELHVEGMQNRLEMRINRIPQRLRTKKMGELLNEYKVKLRPQKPLPAPPTKTAPIAGSKTTPKLVLKMGPKAASKAAPKAAAKAAPKTAAKTATKATTKTAPAAKAPPKATTLAPKEMRGKKRASAEMTGDAENKENTNEDLEMPKKRVKTKATPAAARATRAASKKTNNPIQILSPKTQNSRAAPKVTIAAASAAQELTSPRLEPIVYPSMKDLPPFQSTTPKTNRTMAMIAEDTAAIAARVAERLQQTAAASRTSRTGKPFMEKKTSAPPSGVASHQASSQPTSQAGSRANSVEPQSHQPSPTRATGPAVRVVPPSNPAPVMAPPTPVMAPPATVPLKPAAGPFAGRTRSGSNSSLVSGSSAANGTMIHHDVEALLPTAESLARLSAKILPHTDLPEAGAAKIALAKMEAAQKETAKIPVPKSPAKAPTSKALPKPPTLKPAAAKVEAPKPTTKAEPPKPVTKPAPRAPGKLVAPSKTAVAPRVPASKTATAAAAAFTAATTATAATSSKTTTTTTTSTRTTTRKPSAPKTAAARTTRGKPSGTATTAASTAKNIMSKVAGVAAAATGKRGAPAAAKRPPVPNPTATGGRTLRSRK</sequence>
<feature type="compositionally biased region" description="Polar residues" evidence="1">
    <location>
        <begin position="246"/>
        <end position="260"/>
    </location>
</feature>
<gene>
    <name evidence="3" type="ORF">EJ06DRAFT_148514</name>
</gene>
<feature type="region of interest" description="Disordered" evidence="1">
    <location>
        <begin position="325"/>
        <end position="397"/>
    </location>
</feature>
<name>A0A6G1HMW8_9PEZI</name>
<feature type="region of interest" description="Disordered" evidence="1">
    <location>
        <begin position="1"/>
        <end position="26"/>
    </location>
</feature>
<feature type="domain" description="Borealin N-terminal" evidence="2">
    <location>
        <begin position="55"/>
        <end position="110"/>
    </location>
</feature>
<accession>A0A6G1HMW8</accession>
<reference evidence="3" key="1">
    <citation type="journal article" date="2020" name="Stud. Mycol.">
        <title>101 Dothideomycetes genomes: a test case for predicting lifestyles and emergence of pathogens.</title>
        <authorList>
            <person name="Haridas S."/>
            <person name="Albert R."/>
            <person name="Binder M."/>
            <person name="Bloem J."/>
            <person name="Labutti K."/>
            <person name="Salamov A."/>
            <person name="Andreopoulos B."/>
            <person name="Baker S."/>
            <person name="Barry K."/>
            <person name="Bills G."/>
            <person name="Bluhm B."/>
            <person name="Cannon C."/>
            <person name="Castanera R."/>
            <person name="Culley D."/>
            <person name="Daum C."/>
            <person name="Ezra D."/>
            <person name="Gonzalez J."/>
            <person name="Henrissat B."/>
            <person name="Kuo A."/>
            <person name="Liang C."/>
            <person name="Lipzen A."/>
            <person name="Lutzoni F."/>
            <person name="Magnuson J."/>
            <person name="Mondo S."/>
            <person name="Nolan M."/>
            <person name="Ohm R."/>
            <person name="Pangilinan J."/>
            <person name="Park H.-J."/>
            <person name="Ramirez L."/>
            <person name="Alfaro M."/>
            <person name="Sun H."/>
            <person name="Tritt A."/>
            <person name="Yoshinaga Y."/>
            <person name="Zwiers L.-H."/>
            <person name="Turgeon B."/>
            <person name="Goodwin S."/>
            <person name="Spatafora J."/>
            <person name="Crous P."/>
            <person name="Grigoriev I."/>
        </authorList>
    </citation>
    <scope>NUCLEOTIDE SEQUENCE</scope>
    <source>
        <strain evidence="3">CBS 262.69</strain>
    </source>
</reference>
<feature type="region of interest" description="Disordered" evidence="1">
    <location>
        <begin position="578"/>
        <end position="629"/>
    </location>
</feature>
<feature type="compositionally biased region" description="Low complexity" evidence="1">
    <location>
        <begin position="578"/>
        <end position="615"/>
    </location>
</feature>
<dbReference type="AlphaFoldDB" id="A0A6G1HMW8"/>
<feature type="compositionally biased region" description="Pro residues" evidence="1">
    <location>
        <begin position="537"/>
        <end position="546"/>
    </location>
</feature>
<dbReference type="Proteomes" id="UP000799640">
    <property type="component" value="Unassembled WGS sequence"/>
</dbReference>
<dbReference type="InterPro" id="IPR018851">
    <property type="entry name" value="Borealin_N"/>
</dbReference>
<dbReference type="Pfam" id="PF10444">
    <property type="entry name" value="Nbl1_Borealin_N"/>
    <property type="match status" value="1"/>
</dbReference>
<evidence type="ECO:0000259" key="2">
    <source>
        <dbReference type="Pfam" id="PF10444"/>
    </source>
</evidence>
<feature type="region of interest" description="Disordered" evidence="1">
    <location>
        <begin position="493"/>
        <end position="563"/>
    </location>
</feature>